<name>A0ACC3AZ09_9EURO</name>
<reference evidence="1 2" key="1">
    <citation type="journal article" date="2023" name="ACS Omega">
        <title>Identification of the Neoaspergillic Acid Biosynthesis Gene Cluster by Establishing an In Vitro CRISPR-Ribonucleoprotein Genetic System in Aspergillus melleus.</title>
        <authorList>
            <person name="Yuan B."/>
            <person name="Grau M.F."/>
            <person name="Murata R.M."/>
            <person name="Torok T."/>
            <person name="Venkateswaran K."/>
            <person name="Stajich J.E."/>
            <person name="Wang C.C.C."/>
        </authorList>
    </citation>
    <scope>NUCLEOTIDE SEQUENCE [LARGE SCALE GENOMIC DNA]</scope>
    <source>
        <strain evidence="1 2">IMV 1140</strain>
    </source>
</reference>
<dbReference type="EMBL" id="JAOPJF010000043">
    <property type="protein sequence ID" value="KAK1143118.1"/>
    <property type="molecule type" value="Genomic_DNA"/>
</dbReference>
<sequence>MKLQSDPKDLPQILFPQPSEGDQFCMRMTMSKITMKEVIREDGNTGGPSEQQRGEMLAAENDYGLVMATIDQVSVFLGTWWTSSLAGRIQTFKSYTHAPLLGIMGHERAFLGIHGFYFAGIPAWAMSTCLSISRHHPLERLISLIQSRFPDDDALSKIVRASFNILHSATRGTLLVLAVQTYMYSLLQALHLVPSSFFPAARFLIPFGEMAAIQFPPLPADFSLPSLGGYCLTLAKAPSLLLYVYMYLRPVIEIRLYRLIRRRLPKPTLADELSIKVASDNDLIDWMVPTLGRRSEEENRRSNMSFVEDVMYEVNFLRRWVLSWFGFKEQRTSPASEQISDARRRREWLESLPLSVEQLSNERQTRARQLQLQSTVPPPPEEVIRAQPVASGTVGTNVSDISRNRVLHPEENPISQSPAEMSAVEFPDLAPLDRVNAVSPTNNTSAHEDRAEENRHEDASESRRNSRSNTLFSRPSSPATSSPTSPRVRASLIHQNSEVITMQLELLNPRNTPSNGQLITRTALDADQANASGIPTSRRSFSEVLDALLANQGQAAIINPDTVDSDGLSNLTAAVSPEAGQSPLVITPNQLNPRAETPGAGPEPVSTLASILPDSAEEPGPEDNHDGNPGTEPVHENDFDSEIYPRISDPNVRQQAAASTTSSVAHRVTILSSHPVDSLASHLASMITGVIFLPLESLYLRSVASAYLSSVGSPALSSEIRELGAWGGGGSRTDIAAYMGKMALMIGMQAAVNASVWGIVSGAAIRVGREFCGWGTL</sequence>
<evidence type="ECO:0000313" key="2">
    <source>
        <dbReference type="Proteomes" id="UP001177260"/>
    </source>
</evidence>
<evidence type="ECO:0000313" key="1">
    <source>
        <dbReference type="EMBL" id="KAK1143118.1"/>
    </source>
</evidence>
<gene>
    <name evidence="1" type="ORF">N8T08_007002</name>
</gene>
<proteinExistence type="predicted"/>
<keyword evidence="2" id="KW-1185">Reference proteome</keyword>
<comment type="caution">
    <text evidence="1">The sequence shown here is derived from an EMBL/GenBank/DDBJ whole genome shotgun (WGS) entry which is preliminary data.</text>
</comment>
<dbReference type="Proteomes" id="UP001177260">
    <property type="component" value="Unassembled WGS sequence"/>
</dbReference>
<accession>A0ACC3AZ09</accession>
<protein>
    <submittedName>
        <fullName evidence="1">Uncharacterized protein</fullName>
    </submittedName>
</protein>
<organism evidence="1 2">
    <name type="scientific">Aspergillus melleus</name>
    <dbReference type="NCBI Taxonomy" id="138277"/>
    <lineage>
        <taxon>Eukaryota</taxon>
        <taxon>Fungi</taxon>
        <taxon>Dikarya</taxon>
        <taxon>Ascomycota</taxon>
        <taxon>Pezizomycotina</taxon>
        <taxon>Eurotiomycetes</taxon>
        <taxon>Eurotiomycetidae</taxon>
        <taxon>Eurotiales</taxon>
        <taxon>Aspergillaceae</taxon>
        <taxon>Aspergillus</taxon>
        <taxon>Aspergillus subgen. Circumdati</taxon>
    </lineage>
</organism>